<dbReference type="SUPFAM" id="SSF49785">
    <property type="entry name" value="Galactose-binding domain-like"/>
    <property type="match status" value="2"/>
</dbReference>
<accession>A0A916XD33</accession>
<evidence type="ECO:0000313" key="5">
    <source>
        <dbReference type="Proteomes" id="UP000641514"/>
    </source>
</evidence>
<evidence type="ECO:0000256" key="1">
    <source>
        <dbReference type="ARBA" id="ARBA00009242"/>
    </source>
</evidence>
<name>A0A916XD33_9ACTN</name>
<gene>
    <name evidence="2 4" type="primary">alc</name>
    <name evidence="4" type="ORF">GCM10011410_14230</name>
</gene>
<dbReference type="PIRSF" id="PIRSF016516">
    <property type="entry name" value="Allantoicase"/>
    <property type="match status" value="1"/>
</dbReference>
<dbReference type="HAMAP" id="MF_00813">
    <property type="entry name" value="Allantoicase"/>
    <property type="match status" value="1"/>
</dbReference>
<evidence type="ECO:0000313" key="4">
    <source>
        <dbReference type="EMBL" id="GGC62957.1"/>
    </source>
</evidence>
<dbReference type="EC" id="3.5.3.4" evidence="2"/>
<feature type="domain" description="Allantoicase" evidence="3">
    <location>
        <begin position="19"/>
        <end position="168"/>
    </location>
</feature>
<evidence type="ECO:0000256" key="2">
    <source>
        <dbReference type="HAMAP-Rule" id="MF_00813"/>
    </source>
</evidence>
<comment type="caution">
    <text evidence="4">The sequence shown here is derived from an EMBL/GenBank/DDBJ whole genome shotgun (WGS) entry which is preliminary data.</text>
</comment>
<feature type="domain" description="Allantoicase" evidence="3">
    <location>
        <begin position="189"/>
        <end position="324"/>
    </location>
</feature>
<reference evidence="4" key="2">
    <citation type="submission" date="2020-09" db="EMBL/GenBank/DDBJ databases">
        <authorList>
            <person name="Sun Q."/>
            <person name="Zhou Y."/>
        </authorList>
    </citation>
    <scope>NUCLEOTIDE SEQUENCE</scope>
    <source>
        <strain evidence="4">CGMCC 1.15478</strain>
    </source>
</reference>
<keyword evidence="2" id="KW-0659">Purine metabolism</keyword>
<reference evidence="4" key="1">
    <citation type="journal article" date="2014" name="Int. J. Syst. Evol. Microbiol.">
        <title>Complete genome sequence of Corynebacterium casei LMG S-19264T (=DSM 44701T), isolated from a smear-ripened cheese.</title>
        <authorList>
            <consortium name="US DOE Joint Genome Institute (JGI-PGF)"/>
            <person name="Walter F."/>
            <person name="Albersmeier A."/>
            <person name="Kalinowski J."/>
            <person name="Ruckert C."/>
        </authorList>
    </citation>
    <scope>NUCLEOTIDE SEQUENCE</scope>
    <source>
        <strain evidence="4">CGMCC 1.15478</strain>
    </source>
</reference>
<dbReference type="InterPro" id="IPR008979">
    <property type="entry name" value="Galactose-bd-like_sf"/>
</dbReference>
<dbReference type="NCBIfam" id="TIGR02961">
    <property type="entry name" value="allantoicase"/>
    <property type="match status" value="1"/>
</dbReference>
<dbReference type="EMBL" id="BMJH01000001">
    <property type="protein sequence ID" value="GGC62957.1"/>
    <property type="molecule type" value="Genomic_DNA"/>
</dbReference>
<dbReference type="InterPro" id="IPR005164">
    <property type="entry name" value="Allantoicase"/>
</dbReference>
<comment type="similarity">
    <text evidence="1 2">Belongs to the allantoicase family.</text>
</comment>
<keyword evidence="5" id="KW-1185">Reference proteome</keyword>
<dbReference type="GO" id="GO:0000256">
    <property type="term" value="P:allantoin catabolic process"/>
    <property type="evidence" value="ECO:0007669"/>
    <property type="project" value="UniProtKB-UniRule"/>
</dbReference>
<dbReference type="PANTHER" id="PTHR12045">
    <property type="entry name" value="ALLANTOICASE"/>
    <property type="match status" value="1"/>
</dbReference>
<sequence length="337" mass="36920">MTQPRDFTQLPDLAARALGGSVIWANDESFAEKENLIRSGVPGHSPATFGHKGQVYDGWETRRRRAPGSDHAIIRLGTPGIIHGVIVDTSWFVGNYPPEVSVEGTNVAGYPDPNTINDAAEWETLVPQTRVDGNLPNKFDVSNRARFTHVRLSMHPDGGVARLRVHGYAKPDPALLAAGPLDLAAVENGAYVTDCSNFFYSSPNNLLMPGFARSMGDGWETARRRFGSESWEAHNDWVEVKLAAPGTISMVELDTTCFLYNSPGSGRVQGRNGSGAWHEILPQTPLRPDTRHRFPVVASEQVTDVRLDIYPDGGMSRLRVWGQLTAEGHRVLQGGDE</sequence>
<organism evidence="4 5">
    <name type="scientific">Hoyosella rhizosphaerae</name>
    <dbReference type="NCBI Taxonomy" id="1755582"/>
    <lineage>
        <taxon>Bacteria</taxon>
        <taxon>Bacillati</taxon>
        <taxon>Actinomycetota</taxon>
        <taxon>Actinomycetes</taxon>
        <taxon>Mycobacteriales</taxon>
        <taxon>Hoyosellaceae</taxon>
        <taxon>Hoyosella</taxon>
    </lineage>
</organism>
<dbReference type="GO" id="GO:0004037">
    <property type="term" value="F:allantoicase activity"/>
    <property type="evidence" value="ECO:0007669"/>
    <property type="project" value="UniProtKB-UniRule"/>
</dbReference>
<proteinExistence type="inferred from homology"/>
<comment type="catalytic activity">
    <reaction evidence="2">
        <text>allantoate + H2O = (S)-ureidoglycolate + urea</text>
        <dbReference type="Rhea" id="RHEA:11016"/>
        <dbReference type="ChEBI" id="CHEBI:15377"/>
        <dbReference type="ChEBI" id="CHEBI:16199"/>
        <dbReference type="ChEBI" id="CHEBI:17536"/>
        <dbReference type="ChEBI" id="CHEBI:57296"/>
        <dbReference type="EC" id="3.5.3.4"/>
    </reaction>
</comment>
<keyword evidence="2" id="KW-0378">Hydrolase</keyword>
<dbReference type="GO" id="GO:0006144">
    <property type="term" value="P:purine nucleobase metabolic process"/>
    <property type="evidence" value="ECO:0007669"/>
    <property type="project" value="UniProtKB-KW"/>
</dbReference>
<dbReference type="AlphaFoldDB" id="A0A916XD33"/>
<comment type="pathway">
    <text evidence="2">Nitrogen metabolism; (S)-allantoin degradation; (S)-ureidoglycolate from allantoate (aminidohydrolase route): step 1/1.</text>
</comment>
<dbReference type="RefSeq" id="WP_229675806.1">
    <property type="nucleotide sequence ID" value="NZ_BMJH01000001.1"/>
</dbReference>
<protein>
    <recommendedName>
        <fullName evidence="2">Probable allantoicase</fullName>
        <ecNumber evidence="2">3.5.3.4</ecNumber>
    </recommendedName>
    <alternativeName>
        <fullName evidence="2">Allantoate amidinohydrolase</fullName>
    </alternativeName>
</protein>
<dbReference type="Gene3D" id="2.60.120.260">
    <property type="entry name" value="Galactose-binding domain-like"/>
    <property type="match status" value="2"/>
</dbReference>
<evidence type="ECO:0000259" key="3">
    <source>
        <dbReference type="Pfam" id="PF03561"/>
    </source>
</evidence>
<dbReference type="Pfam" id="PF03561">
    <property type="entry name" value="Allantoicase"/>
    <property type="match status" value="2"/>
</dbReference>
<dbReference type="Proteomes" id="UP000641514">
    <property type="component" value="Unassembled WGS sequence"/>
</dbReference>
<dbReference type="InterPro" id="IPR015908">
    <property type="entry name" value="Allantoicase_dom"/>
</dbReference>
<dbReference type="PANTHER" id="PTHR12045:SF3">
    <property type="entry name" value="INACTIVE ALLANTOICASE-RELATED"/>
    <property type="match status" value="1"/>
</dbReference>